<evidence type="ECO:0000259" key="2">
    <source>
        <dbReference type="Pfam" id="PF26079"/>
    </source>
</evidence>
<organism evidence="3">
    <name type="scientific">marine sediment metagenome</name>
    <dbReference type="NCBI Taxonomy" id="412755"/>
    <lineage>
        <taxon>unclassified sequences</taxon>
        <taxon>metagenomes</taxon>
        <taxon>ecological metagenomes</taxon>
    </lineage>
</organism>
<evidence type="ECO:0000259" key="1">
    <source>
        <dbReference type="Pfam" id="PF04865"/>
    </source>
</evidence>
<dbReference type="PANTHER" id="PTHR37829:SF3">
    <property type="entry name" value="PROTEIN JAYE-RELATED"/>
    <property type="match status" value="1"/>
</dbReference>
<dbReference type="InterPro" id="IPR058530">
    <property type="entry name" value="Baseplate_J-like_C"/>
</dbReference>
<sequence>MAFSVKLFTPLLDDMTTWIVANQDKITDFNEGSVIRTFCEAISIIVERIYIDTKIGFNEGFIDTPFQAFDFVRELGQKASGNVVFSRSGTSGDQEIASGTIVSTTDGTRFETTADGQISNGNTDSASIPILASTAGKDGNVPANTIIVIVTPIEGVETVDNAASTTGGQDQESDDEYTLRFQQYIIGLGKSNEGGLIAGAKSVTGIRSASTVEHFPPVSSYNVTMYIDDGAGNASAALIAEVLAIIIGTGTVADPGYKAAGVNLRVLAPTKVTIAVTVEVTDNGLLSQTTIEYNVNLAIENYINNLTIGDDVIVNKIRQVIMDVDGVADISLTVPASNTAISDSQIARTGTITITFS</sequence>
<proteinExistence type="predicted"/>
<gene>
    <name evidence="3" type="ORF">LCGC14_2065260</name>
</gene>
<reference evidence="3" key="1">
    <citation type="journal article" date="2015" name="Nature">
        <title>Complex archaea that bridge the gap between prokaryotes and eukaryotes.</title>
        <authorList>
            <person name="Spang A."/>
            <person name="Saw J.H."/>
            <person name="Jorgensen S.L."/>
            <person name="Zaremba-Niedzwiedzka K."/>
            <person name="Martijn J."/>
            <person name="Lind A.E."/>
            <person name="van Eijk R."/>
            <person name="Schleper C."/>
            <person name="Guy L."/>
            <person name="Ettema T.J."/>
        </authorList>
    </citation>
    <scope>NUCLEOTIDE SEQUENCE</scope>
</reference>
<feature type="domain" description="Baseplate protein J-like barrel" evidence="1">
    <location>
        <begin position="83"/>
        <end position="168"/>
    </location>
</feature>
<dbReference type="EMBL" id="LAZR01024666">
    <property type="protein sequence ID" value="KKL74401.1"/>
    <property type="molecule type" value="Genomic_DNA"/>
</dbReference>
<protein>
    <submittedName>
        <fullName evidence="3">Uncharacterized protein</fullName>
    </submittedName>
</protein>
<dbReference type="InterPro" id="IPR006949">
    <property type="entry name" value="Barrel_Baseplate_J-like"/>
</dbReference>
<feature type="domain" description="Baseplate J-like C-terminal" evidence="2">
    <location>
        <begin position="275"/>
        <end position="355"/>
    </location>
</feature>
<dbReference type="PANTHER" id="PTHR37829">
    <property type="entry name" value="PHAGE-LIKE ELEMENT PBSX PROTEIN XKDT"/>
    <property type="match status" value="1"/>
</dbReference>
<dbReference type="Pfam" id="PF04865">
    <property type="entry name" value="Baseplate_J"/>
    <property type="match status" value="1"/>
</dbReference>
<dbReference type="InterPro" id="IPR052399">
    <property type="entry name" value="Phage_Baseplate_Assmbl_Protein"/>
</dbReference>
<name>A0A0F9F7E7_9ZZZZ</name>
<evidence type="ECO:0000313" key="3">
    <source>
        <dbReference type="EMBL" id="KKL74401.1"/>
    </source>
</evidence>
<accession>A0A0F9F7E7</accession>
<comment type="caution">
    <text evidence="3">The sequence shown here is derived from an EMBL/GenBank/DDBJ whole genome shotgun (WGS) entry which is preliminary data.</text>
</comment>
<dbReference type="AlphaFoldDB" id="A0A0F9F7E7"/>
<dbReference type="Pfam" id="PF26079">
    <property type="entry name" value="Baseplate_J_C"/>
    <property type="match status" value="1"/>
</dbReference>